<evidence type="ECO:0000256" key="4">
    <source>
        <dbReference type="ARBA" id="ARBA00023015"/>
    </source>
</evidence>
<feature type="compositionally biased region" description="Low complexity" evidence="8">
    <location>
        <begin position="227"/>
        <end position="242"/>
    </location>
</feature>
<name>A0A1Q5UHL3_9EURO</name>
<feature type="domain" description="Pinin/SDK/MemA protein" evidence="9">
    <location>
        <begin position="79"/>
        <end position="195"/>
    </location>
</feature>
<feature type="compositionally biased region" description="Basic and acidic residues" evidence="8">
    <location>
        <begin position="107"/>
        <end position="123"/>
    </location>
</feature>
<evidence type="ECO:0000256" key="1">
    <source>
        <dbReference type="ARBA" id="ARBA00004123"/>
    </source>
</evidence>
<comment type="caution">
    <text evidence="10">The sequence shown here is derived from an EMBL/GenBank/DDBJ whole genome shotgun (WGS) entry which is preliminary data.</text>
</comment>
<accession>A0A1Q5UHL3</accession>
<feature type="region of interest" description="Disordered" evidence="8">
    <location>
        <begin position="1"/>
        <end position="139"/>
    </location>
</feature>
<organism evidence="10 11">
    <name type="scientific">Penicillium subrubescens</name>
    <dbReference type="NCBI Taxonomy" id="1316194"/>
    <lineage>
        <taxon>Eukaryota</taxon>
        <taxon>Fungi</taxon>
        <taxon>Dikarya</taxon>
        <taxon>Ascomycota</taxon>
        <taxon>Pezizomycotina</taxon>
        <taxon>Eurotiomycetes</taxon>
        <taxon>Eurotiomycetidae</taxon>
        <taxon>Eurotiales</taxon>
        <taxon>Aspergillaceae</taxon>
        <taxon>Penicillium</taxon>
    </lineage>
</organism>
<dbReference type="PANTHER" id="PTHR12707:SF0">
    <property type="entry name" value="PININ"/>
    <property type="match status" value="1"/>
</dbReference>
<feature type="compositionally biased region" description="Acidic residues" evidence="8">
    <location>
        <begin position="314"/>
        <end position="329"/>
    </location>
</feature>
<dbReference type="EMBL" id="MNBE01000255">
    <property type="protein sequence ID" value="OKP11951.1"/>
    <property type="molecule type" value="Genomic_DNA"/>
</dbReference>
<evidence type="ECO:0000313" key="11">
    <source>
        <dbReference type="Proteomes" id="UP000186955"/>
    </source>
</evidence>
<dbReference type="InterPro" id="IPR039853">
    <property type="entry name" value="Pinin"/>
</dbReference>
<evidence type="ECO:0000256" key="7">
    <source>
        <dbReference type="ARBA" id="ARBA00023242"/>
    </source>
</evidence>
<feature type="compositionally biased region" description="Basic and acidic residues" evidence="8">
    <location>
        <begin position="265"/>
        <end position="284"/>
    </location>
</feature>
<evidence type="ECO:0000256" key="6">
    <source>
        <dbReference type="ARBA" id="ARBA00023187"/>
    </source>
</evidence>
<dbReference type="GO" id="GO:0008380">
    <property type="term" value="P:RNA splicing"/>
    <property type="evidence" value="ECO:0007669"/>
    <property type="project" value="UniProtKB-KW"/>
</dbReference>
<dbReference type="Proteomes" id="UP000186955">
    <property type="component" value="Unassembled WGS sequence"/>
</dbReference>
<dbReference type="GO" id="GO:0006397">
    <property type="term" value="P:mRNA processing"/>
    <property type="evidence" value="ECO:0007669"/>
    <property type="project" value="UniProtKB-KW"/>
</dbReference>
<keyword evidence="3" id="KW-0507">mRNA processing</keyword>
<gene>
    <name evidence="10" type="ORF">PENSUB_2503</name>
</gene>
<keyword evidence="11" id="KW-1185">Reference proteome</keyword>
<protein>
    <recommendedName>
        <fullName evidence="9">Pinin/SDK/MemA protein domain-containing protein</fullName>
    </recommendedName>
</protein>
<comment type="similarity">
    <text evidence="2">Belongs to the pinin family.</text>
</comment>
<keyword evidence="5" id="KW-0804">Transcription</keyword>
<keyword evidence="6" id="KW-0508">mRNA splicing</keyword>
<feature type="compositionally biased region" description="Low complexity" evidence="8">
    <location>
        <begin position="94"/>
        <end position="104"/>
    </location>
</feature>
<evidence type="ECO:0000256" key="8">
    <source>
        <dbReference type="SAM" id="MobiDB-lite"/>
    </source>
</evidence>
<keyword evidence="4" id="KW-0805">Transcription regulation</keyword>
<dbReference type="InterPro" id="IPR006786">
    <property type="entry name" value="Pinin_SDK_MemA"/>
</dbReference>
<dbReference type="OrthoDB" id="330772at2759"/>
<keyword evidence="7" id="KW-0539">Nucleus</keyword>
<evidence type="ECO:0000256" key="2">
    <source>
        <dbReference type="ARBA" id="ARBA00010386"/>
    </source>
</evidence>
<dbReference type="PANTHER" id="PTHR12707">
    <property type="entry name" value="PINN"/>
    <property type="match status" value="1"/>
</dbReference>
<proteinExistence type="inferred from homology"/>
<evidence type="ECO:0000256" key="5">
    <source>
        <dbReference type="ARBA" id="ARBA00023163"/>
    </source>
</evidence>
<evidence type="ECO:0000313" key="10">
    <source>
        <dbReference type="EMBL" id="OKP11951.1"/>
    </source>
</evidence>
<dbReference type="AlphaFoldDB" id="A0A1Q5UHL3"/>
<dbReference type="Pfam" id="PF04696">
    <property type="entry name" value="Pinin_SDK_memA"/>
    <property type="match status" value="1"/>
</dbReference>
<feature type="region of interest" description="Disordered" evidence="8">
    <location>
        <begin position="223"/>
        <end position="329"/>
    </location>
</feature>
<dbReference type="GO" id="GO:0071013">
    <property type="term" value="C:catalytic step 2 spliceosome"/>
    <property type="evidence" value="ECO:0007669"/>
    <property type="project" value="TreeGrafter"/>
</dbReference>
<sequence length="329" mass="37117">MSEGTLASAVAVPEQDTLRQSPELSTKRRQSSVSEHETKRRRLSSQGDISPNARRQQHSPQASAPDRPAERRPNRQGREEDRKRGQRLFGGLLGTLSQSSTSAAQKRRADIEKKQQDKLKSQADEYDELKKRRRERRDEIRRKEKPFYEREAMQTRHSNLIATAHFLKTRTEPVLYYKPWQLRSGGEAIIREQIEEAEATVAREVAEFDARYPPEAFVYEKLEPISAEAAGQQGEPEAQQEAKPTAQPVSEEAPTPKPEAEADAQEAKETSDKKDSEPSEEKPSEPTPTSTVPMSMGVDGAADSRDAHRAAHDDDGDEMLEDNEDTVIY</sequence>
<evidence type="ECO:0000256" key="3">
    <source>
        <dbReference type="ARBA" id="ARBA00022664"/>
    </source>
</evidence>
<reference evidence="10 11" key="1">
    <citation type="submission" date="2016-10" db="EMBL/GenBank/DDBJ databases">
        <title>Genome sequence of the ascomycete fungus Penicillium subrubescens.</title>
        <authorList>
            <person name="De Vries R.P."/>
            <person name="Peng M."/>
            <person name="Dilokpimol A."/>
            <person name="Hilden K."/>
            <person name="Makela M.R."/>
            <person name="Grigoriev I."/>
            <person name="Riley R."/>
            <person name="Granchi Z."/>
        </authorList>
    </citation>
    <scope>NUCLEOTIDE SEQUENCE [LARGE SCALE GENOMIC DNA]</scope>
    <source>
        <strain evidence="10 11">CBS 132785</strain>
    </source>
</reference>
<feature type="compositionally biased region" description="Basic and acidic residues" evidence="8">
    <location>
        <begin position="302"/>
        <end position="313"/>
    </location>
</feature>
<feature type="compositionally biased region" description="Basic and acidic residues" evidence="8">
    <location>
        <begin position="67"/>
        <end position="83"/>
    </location>
</feature>
<evidence type="ECO:0000259" key="9">
    <source>
        <dbReference type="Pfam" id="PF04696"/>
    </source>
</evidence>
<comment type="subcellular location">
    <subcellularLocation>
        <location evidence="1">Nucleus</location>
    </subcellularLocation>
</comment>
<dbReference type="STRING" id="1316194.A0A1Q5UHL3"/>